<evidence type="ECO:0000313" key="3">
    <source>
        <dbReference type="EMBL" id="PUZ25562.1"/>
    </source>
</evidence>
<feature type="region of interest" description="Disordered" evidence="1">
    <location>
        <begin position="118"/>
        <end position="137"/>
    </location>
</feature>
<dbReference type="OrthoDB" id="787966at2"/>
<reference evidence="3 4" key="1">
    <citation type="submission" date="2018-04" db="EMBL/GenBank/DDBJ databases">
        <title>Chitinophaga fuyangensis sp. nov., isolated from soil in a chemical factory.</title>
        <authorList>
            <person name="Chen K."/>
        </authorList>
    </citation>
    <scope>NUCLEOTIDE SEQUENCE [LARGE SCALE GENOMIC DNA]</scope>
    <source>
        <strain evidence="3 4">LY-1</strain>
    </source>
</reference>
<keyword evidence="2" id="KW-0472">Membrane</keyword>
<dbReference type="RefSeq" id="WP_108687402.1">
    <property type="nucleotide sequence ID" value="NZ_QCYK01000002.1"/>
</dbReference>
<feature type="transmembrane region" description="Helical" evidence="2">
    <location>
        <begin position="146"/>
        <end position="164"/>
    </location>
</feature>
<evidence type="ECO:0000256" key="2">
    <source>
        <dbReference type="SAM" id="Phobius"/>
    </source>
</evidence>
<keyword evidence="2" id="KW-0812">Transmembrane</keyword>
<proteinExistence type="predicted"/>
<gene>
    <name evidence="3" type="ORF">DCC81_14875</name>
</gene>
<sequence>MEAQDLQIFIALFQQACLRCWGQLPATPLDAAASAHMSHVVHQRTGLFLSARIIQHYAAFALAQETPVTETPSGASLDTLARYVMDAPYTTETERKTREGYFPYWHLFKAQYTTGTTNEVEDNSVPARTVTSEPDSTGSQRIRRRALAVGIVLIVLVLLALALLQ</sequence>
<dbReference type="EMBL" id="QCYK01000002">
    <property type="protein sequence ID" value="PUZ25562.1"/>
    <property type="molecule type" value="Genomic_DNA"/>
</dbReference>
<name>A0A2T7BH13_9BACT</name>
<evidence type="ECO:0000313" key="4">
    <source>
        <dbReference type="Proteomes" id="UP000244450"/>
    </source>
</evidence>
<evidence type="ECO:0000256" key="1">
    <source>
        <dbReference type="SAM" id="MobiDB-lite"/>
    </source>
</evidence>
<keyword evidence="2" id="KW-1133">Transmembrane helix</keyword>
<comment type="caution">
    <text evidence="3">The sequence shown here is derived from an EMBL/GenBank/DDBJ whole genome shotgun (WGS) entry which is preliminary data.</text>
</comment>
<protein>
    <submittedName>
        <fullName evidence="3">Uncharacterized protein</fullName>
    </submittedName>
</protein>
<dbReference type="AlphaFoldDB" id="A0A2T7BH13"/>
<accession>A0A2T7BH13</accession>
<keyword evidence="4" id="KW-1185">Reference proteome</keyword>
<organism evidence="3 4">
    <name type="scientific">Chitinophaga parva</name>
    <dbReference type="NCBI Taxonomy" id="2169414"/>
    <lineage>
        <taxon>Bacteria</taxon>
        <taxon>Pseudomonadati</taxon>
        <taxon>Bacteroidota</taxon>
        <taxon>Chitinophagia</taxon>
        <taxon>Chitinophagales</taxon>
        <taxon>Chitinophagaceae</taxon>
        <taxon>Chitinophaga</taxon>
    </lineage>
</organism>
<dbReference type="Proteomes" id="UP000244450">
    <property type="component" value="Unassembled WGS sequence"/>
</dbReference>